<reference evidence="1 2" key="2">
    <citation type="journal article" date="2009" name="PLoS ONE">
        <title>An integrated genetic and cytogenetic map of the cucumber genome.</title>
        <authorList>
            <person name="Ren Y."/>
            <person name="Zhang Z."/>
            <person name="Liu J."/>
            <person name="Staub J.E."/>
            <person name="Han Y."/>
            <person name="Cheng Z."/>
            <person name="Li X."/>
            <person name="Lu J."/>
            <person name="Miao H."/>
            <person name="Kang H."/>
            <person name="Xie B."/>
            <person name="Gu X."/>
            <person name="Wang X."/>
            <person name="Du Y."/>
            <person name="Jin W."/>
            <person name="Huang S."/>
        </authorList>
    </citation>
    <scope>NUCLEOTIDE SEQUENCE [LARGE SCALE GENOMIC DNA]</scope>
    <source>
        <strain evidence="2">cv. 9930</strain>
    </source>
</reference>
<accession>A0A0A0KDA8</accession>
<reference evidence="1 2" key="1">
    <citation type="journal article" date="2009" name="Nat. Genet.">
        <title>The genome of the cucumber, Cucumis sativus L.</title>
        <authorList>
            <person name="Huang S."/>
            <person name="Li R."/>
            <person name="Zhang Z."/>
            <person name="Li L."/>
            <person name="Gu X."/>
            <person name="Fan W."/>
            <person name="Lucas W.J."/>
            <person name="Wang X."/>
            <person name="Xie B."/>
            <person name="Ni P."/>
            <person name="Ren Y."/>
            <person name="Zhu H."/>
            <person name="Li J."/>
            <person name="Lin K."/>
            <person name="Jin W."/>
            <person name="Fei Z."/>
            <person name="Li G."/>
            <person name="Staub J."/>
            <person name="Kilian A."/>
            <person name="van der Vossen E.A."/>
            <person name="Wu Y."/>
            <person name="Guo J."/>
            <person name="He J."/>
            <person name="Jia Z."/>
            <person name="Ren Y."/>
            <person name="Tian G."/>
            <person name="Lu Y."/>
            <person name="Ruan J."/>
            <person name="Qian W."/>
            <person name="Wang M."/>
            <person name="Huang Q."/>
            <person name="Li B."/>
            <person name="Xuan Z."/>
            <person name="Cao J."/>
            <person name="Asan"/>
            <person name="Wu Z."/>
            <person name="Zhang J."/>
            <person name="Cai Q."/>
            <person name="Bai Y."/>
            <person name="Zhao B."/>
            <person name="Han Y."/>
            <person name="Li Y."/>
            <person name="Li X."/>
            <person name="Wang S."/>
            <person name="Shi Q."/>
            <person name="Liu S."/>
            <person name="Cho W.K."/>
            <person name="Kim J.Y."/>
            <person name="Xu Y."/>
            <person name="Heller-Uszynska K."/>
            <person name="Miao H."/>
            <person name="Cheng Z."/>
            <person name="Zhang S."/>
            <person name="Wu J."/>
            <person name="Yang Y."/>
            <person name="Kang H."/>
            <person name="Li M."/>
            <person name="Liang H."/>
            <person name="Ren X."/>
            <person name="Shi Z."/>
            <person name="Wen M."/>
            <person name="Jian M."/>
            <person name="Yang H."/>
            <person name="Zhang G."/>
            <person name="Yang Z."/>
            <person name="Chen R."/>
            <person name="Liu S."/>
            <person name="Li J."/>
            <person name="Ma L."/>
            <person name="Liu H."/>
            <person name="Zhou Y."/>
            <person name="Zhao J."/>
            <person name="Fang X."/>
            <person name="Li G."/>
            <person name="Fang L."/>
            <person name="Li Y."/>
            <person name="Liu D."/>
            <person name="Zheng H."/>
            <person name="Zhang Y."/>
            <person name="Qin N."/>
            <person name="Li Z."/>
            <person name="Yang G."/>
            <person name="Yang S."/>
            <person name="Bolund L."/>
            <person name="Kristiansen K."/>
            <person name="Zheng H."/>
            <person name="Li S."/>
            <person name="Zhang X."/>
            <person name="Yang H."/>
            <person name="Wang J."/>
            <person name="Sun R."/>
            <person name="Zhang B."/>
            <person name="Jiang S."/>
            <person name="Wang J."/>
            <person name="Du Y."/>
            <person name="Li S."/>
        </authorList>
    </citation>
    <scope>NUCLEOTIDE SEQUENCE [LARGE SCALE GENOMIC DNA]</scope>
    <source>
        <strain evidence="2">cv. 9930</strain>
    </source>
</reference>
<protein>
    <submittedName>
        <fullName evidence="1">Uncharacterized protein</fullName>
    </submittedName>
</protein>
<keyword evidence="2" id="KW-1185">Reference proteome</keyword>
<proteinExistence type="predicted"/>
<dbReference type="Proteomes" id="UP000029981">
    <property type="component" value="Chromosome 6"/>
</dbReference>
<name>A0A0A0KDA8_CUCSA</name>
<reference evidence="1 2" key="4">
    <citation type="journal article" date="2011" name="BMC Genomics">
        <title>RNA-Seq improves annotation of protein-coding genes in the cucumber genome.</title>
        <authorList>
            <person name="Li Z."/>
            <person name="Zhang Z."/>
            <person name="Yan P."/>
            <person name="Huang S."/>
            <person name="Fei Z."/>
            <person name="Lin K."/>
        </authorList>
    </citation>
    <scope>NUCLEOTIDE SEQUENCE [LARGE SCALE GENOMIC DNA]</scope>
    <source>
        <strain evidence="2">cv. 9930</strain>
    </source>
</reference>
<dbReference type="EMBL" id="CM002927">
    <property type="protein sequence ID" value="KGN47488.1"/>
    <property type="molecule type" value="Genomic_DNA"/>
</dbReference>
<evidence type="ECO:0000313" key="1">
    <source>
        <dbReference type="EMBL" id="KGN47488.1"/>
    </source>
</evidence>
<evidence type="ECO:0000313" key="2">
    <source>
        <dbReference type="Proteomes" id="UP000029981"/>
    </source>
</evidence>
<dbReference type="AlphaFoldDB" id="A0A0A0KDA8"/>
<gene>
    <name evidence="1" type="ORF">Csa_6G338690</name>
</gene>
<organism evidence="1 2">
    <name type="scientific">Cucumis sativus</name>
    <name type="common">Cucumber</name>
    <dbReference type="NCBI Taxonomy" id="3659"/>
    <lineage>
        <taxon>Eukaryota</taxon>
        <taxon>Viridiplantae</taxon>
        <taxon>Streptophyta</taxon>
        <taxon>Embryophyta</taxon>
        <taxon>Tracheophyta</taxon>
        <taxon>Spermatophyta</taxon>
        <taxon>Magnoliopsida</taxon>
        <taxon>eudicotyledons</taxon>
        <taxon>Gunneridae</taxon>
        <taxon>Pentapetalae</taxon>
        <taxon>rosids</taxon>
        <taxon>fabids</taxon>
        <taxon>Cucurbitales</taxon>
        <taxon>Cucurbitaceae</taxon>
        <taxon>Benincaseae</taxon>
        <taxon>Cucumis</taxon>
    </lineage>
</organism>
<dbReference type="Gramene" id="KGN47488">
    <property type="protein sequence ID" value="KGN47488"/>
    <property type="gene ID" value="Csa_6G338690"/>
</dbReference>
<sequence>MIVFVGKVEGLARATRASNFCWCPWFTNGMARCLARTSLLFGGWDVCFCFFLSSCCDGGEKVSVEIPSWFPLPLCEDT</sequence>
<reference evidence="1 2" key="3">
    <citation type="journal article" date="2010" name="BMC Genomics">
        <title>Transcriptome sequencing and comparative analysis of cucumber flowers with different sex types.</title>
        <authorList>
            <person name="Guo S."/>
            <person name="Zheng Y."/>
            <person name="Joung J.G."/>
            <person name="Liu S."/>
            <person name="Zhang Z."/>
            <person name="Crasta O.R."/>
            <person name="Sobral B.W."/>
            <person name="Xu Y."/>
            <person name="Huang S."/>
            <person name="Fei Z."/>
        </authorList>
    </citation>
    <scope>NUCLEOTIDE SEQUENCE [LARGE SCALE GENOMIC DNA]</scope>
    <source>
        <strain evidence="2">cv. 9930</strain>
    </source>
</reference>